<dbReference type="EMBL" id="QORO01000002">
    <property type="protein sequence ID" value="RCK59935.1"/>
    <property type="molecule type" value="Genomic_DNA"/>
</dbReference>
<dbReference type="PANTHER" id="PTHR33990">
    <property type="entry name" value="PROTEIN YJDN-RELATED"/>
    <property type="match status" value="1"/>
</dbReference>
<evidence type="ECO:0000313" key="2">
    <source>
        <dbReference type="EMBL" id="RCK59935.1"/>
    </source>
</evidence>
<dbReference type="Pfam" id="PF06983">
    <property type="entry name" value="3-dmu-9_3-mt"/>
    <property type="match status" value="1"/>
</dbReference>
<reference evidence="2 3" key="1">
    <citation type="submission" date="2018-07" db="EMBL/GenBank/DDBJ databases">
        <title>Microbacterium endoborsara sp. nov., a novel actinobacterium isolated from Borszczowia aralocaspica.</title>
        <authorList>
            <person name="An D."/>
        </authorList>
    </citation>
    <scope>NUCLEOTIDE SEQUENCE [LARGE SCALE GENOMIC DNA]</scope>
    <source>
        <strain evidence="2 3">C1.15228</strain>
    </source>
</reference>
<proteinExistence type="predicted"/>
<comment type="caution">
    <text evidence="2">The sequence shown here is derived from an EMBL/GenBank/DDBJ whole genome shotgun (WGS) entry which is preliminary data.</text>
</comment>
<dbReference type="Gene3D" id="3.10.180.10">
    <property type="entry name" value="2,3-Dihydroxybiphenyl 1,2-Dioxygenase, domain 1"/>
    <property type="match status" value="1"/>
</dbReference>
<keyword evidence="3" id="KW-1185">Reference proteome</keyword>
<gene>
    <name evidence="2" type="ORF">DTO57_07215</name>
</gene>
<dbReference type="RefSeq" id="WP_114117549.1">
    <property type="nucleotide sequence ID" value="NZ_BMHU01000003.1"/>
</dbReference>
<dbReference type="OrthoDB" id="9795306at2"/>
<evidence type="ECO:0000313" key="3">
    <source>
        <dbReference type="Proteomes" id="UP000253508"/>
    </source>
</evidence>
<evidence type="ECO:0000259" key="1">
    <source>
        <dbReference type="Pfam" id="PF06983"/>
    </source>
</evidence>
<organism evidence="2 3">
    <name type="scientific">Microbacterium sorbitolivorans</name>
    <dbReference type="NCBI Taxonomy" id="1867410"/>
    <lineage>
        <taxon>Bacteria</taxon>
        <taxon>Bacillati</taxon>
        <taxon>Actinomycetota</taxon>
        <taxon>Actinomycetes</taxon>
        <taxon>Micrococcales</taxon>
        <taxon>Microbacteriaceae</taxon>
        <taxon>Microbacterium</taxon>
    </lineage>
</organism>
<dbReference type="InterPro" id="IPR029068">
    <property type="entry name" value="Glyas_Bleomycin-R_OHBP_Dase"/>
</dbReference>
<dbReference type="SUPFAM" id="SSF54593">
    <property type="entry name" value="Glyoxalase/Bleomycin resistance protein/Dihydroxybiphenyl dioxygenase"/>
    <property type="match status" value="1"/>
</dbReference>
<dbReference type="AlphaFoldDB" id="A0A367Y226"/>
<name>A0A367Y226_9MICO</name>
<dbReference type="InterPro" id="IPR028973">
    <property type="entry name" value="PhnB-like"/>
</dbReference>
<sequence length="138" mass="15054">MGFKQAPYIMLDGRATEALAFYQNILGGETTITHYRDLPIDGMGGDPDWVMHGQLEVGGGVTIMVADGEQQRSADNPKVVICLYGDDRDELEGFFRGLSEGGSRSMPFEKAPWGSWFGEVIDPFGVTWMLEGGGDEQG</sequence>
<dbReference type="Proteomes" id="UP000253508">
    <property type="component" value="Unassembled WGS sequence"/>
</dbReference>
<accession>A0A367Y226</accession>
<dbReference type="CDD" id="cd06588">
    <property type="entry name" value="PhnB_like"/>
    <property type="match status" value="1"/>
</dbReference>
<dbReference type="PANTHER" id="PTHR33990:SF1">
    <property type="entry name" value="PROTEIN YJDN"/>
    <property type="match status" value="1"/>
</dbReference>
<protein>
    <submittedName>
        <fullName evidence="2">VOC family protein</fullName>
    </submittedName>
</protein>
<feature type="domain" description="PhnB-like" evidence="1">
    <location>
        <begin position="5"/>
        <end position="129"/>
    </location>
</feature>